<evidence type="ECO:0000313" key="1">
    <source>
        <dbReference type="EMBL" id="KDR74961.1"/>
    </source>
</evidence>
<keyword evidence="2" id="KW-1185">Reference proteome</keyword>
<dbReference type="Proteomes" id="UP000027222">
    <property type="component" value="Unassembled WGS sequence"/>
</dbReference>
<name>A0A067SVS5_GALM3</name>
<organism evidence="1 2">
    <name type="scientific">Galerina marginata (strain CBS 339.88)</name>
    <dbReference type="NCBI Taxonomy" id="685588"/>
    <lineage>
        <taxon>Eukaryota</taxon>
        <taxon>Fungi</taxon>
        <taxon>Dikarya</taxon>
        <taxon>Basidiomycota</taxon>
        <taxon>Agaricomycotina</taxon>
        <taxon>Agaricomycetes</taxon>
        <taxon>Agaricomycetidae</taxon>
        <taxon>Agaricales</taxon>
        <taxon>Agaricineae</taxon>
        <taxon>Strophariaceae</taxon>
        <taxon>Galerina</taxon>
    </lineage>
</organism>
<dbReference type="EMBL" id="KL142382">
    <property type="protein sequence ID" value="KDR74961.1"/>
    <property type="molecule type" value="Genomic_DNA"/>
</dbReference>
<evidence type="ECO:0000313" key="2">
    <source>
        <dbReference type="Proteomes" id="UP000027222"/>
    </source>
</evidence>
<sequence length="72" mass="8146">MDASAVTVVLRTAYSINQSFRLCVVHRQGGDSPDQVAFRNLLSHASRGGLTEEEWRILDSRSERKLNLESRD</sequence>
<dbReference type="AlphaFoldDB" id="A0A067SVS5"/>
<dbReference type="OrthoDB" id="432234at2759"/>
<reference evidence="2" key="1">
    <citation type="journal article" date="2014" name="Proc. Natl. Acad. Sci. U.S.A.">
        <title>Extensive sampling of basidiomycete genomes demonstrates inadequacy of the white-rot/brown-rot paradigm for wood decay fungi.</title>
        <authorList>
            <person name="Riley R."/>
            <person name="Salamov A.A."/>
            <person name="Brown D.W."/>
            <person name="Nagy L.G."/>
            <person name="Floudas D."/>
            <person name="Held B.W."/>
            <person name="Levasseur A."/>
            <person name="Lombard V."/>
            <person name="Morin E."/>
            <person name="Otillar R."/>
            <person name="Lindquist E.A."/>
            <person name="Sun H."/>
            <person name="LaButti K.M."/>
            <person name="Schmutz J."/>
            <person name="Jabbour D."/>
            <person name="Luo H."/>
            <person name="Baker S.E."/>
            <person name="Pisabarro A.G."/>
            <person name="Walton J.D."/>
            <person name="Blanchette R.A."/>
            <person name="Henrissat B."/>
            <person name="Martin F."/>
            <person name="Cullen D."/>
            <person name="Hibbett D.S."/>
            <person name="Grigoriev I.V."/>
        </authorList>
    </citation>
    <scope>NUCLEOTIDE SEQUENCE [LARGE SCALE GENOMIC DNA]</scope>
    <source>
        <strain evidence="2">CBS 339.88</strain>
    </source>
</reference>
<dbReference type="HOGENOM" id="CLU_2722401_0_0_1"/>
<accession>A0A067SVS5</accession>
<proteinExistence type="predicted"/>
<protein>
    <submittedName>
        <fullName evidence="1">Uncharacterized protein</fullName>
    </submittedName>
</protein>
<gene>
    <name evidence="1" type="ORF">GALMADRAFT_227302</name>
</gene>